<protein>
    <submittedName>
        <fullName evidence="2">Uncharacterized protein</fullName>
    </submittedName>
</protein>
<proteinExistence type="predicted"/>
<gene>
    <name evidence="2" type="ORF">CEUSTIGMA_g3582.t1</name>
</gene>
<evidence type="ECO:0000313" key="3">
    <source>
        <dbReference type="Proteomes" id="UP000232323"/>
    </source>
</evidence>
<accession>A0A250WZL7</accession>
<name>A0A250WZL7_9CHLO</name>
<feature type="region of interest" description="Disordered" evidence="1">
    <location>
        <begin position="246"/>
        <end position="288"/>
    </location>
</feature>
<reference evidence="2 3" key="1">
    <citation type="submission" date="2017-08" db="EMBL/GenBank/DDBJ databases">
        <title>Acidophilic green algal genome provides insights into adaptation to an acidic environment.</title>
        <authorList>
            <person name="Hirooka S."/>
            <person name="Hirose Y."/>
            <person name="Kanesaki Y."/>
            <person name="Higuchi S."/>
            <person name="Fujiwara T."/>
            <person name="Onuma R."/>
            <person name="Era A."/>
            <person name="Ohbayashi R."/>
            <person name="Uzuka A."/>
            <person name="Nozaki H."/>
            <person name="Yoshikawa H."/>
            <person name="Miyagishima S.Y."/>
        </authorList>
    </citation>
    <scope>NUCLEOTIDE SEQUENCE [LARGE SCALE GENOMIC DNA]</scope>
    <source>
        <strain evidence="2 3">NIES-2499</strain>
    </source>
</reference>
<dbReference type="EMBL" id="BEGY01000015">
    <property type="protein sequence ID" value="GAX76139.1"/>
    <property type="molecule type" value="Genomic_DNA"/>
</dbReference>
<evidence type="ECO:0000313" key="2">
    <source>
        <dbReference type="EMBL" id="GAX76139.1"/>
    </source>
</evidence>
<keyword evidence="3" id="KW-1185">Reference proteome</keyword>
<organism evidence="2 3">
    <name type="scientific">Chlamydomonas eustigma</name>
    <dbReference type="NCBI Taxonomy" id="1157962"/>
    <lineage>
        <taxon>Eukaryota</taxon>
        <taxon>Viridiplantae</taxon>
        <taxon>Chlorophyta</taxon>
        <taxon>core chlorophytes</taxon>
        <taxon>Chlorophyceae</taxon>
        <taxon>CS clade</taxon>
        <taxon>Chlamydomonadales</taxon>
        <taxon>Chlamydomonadaceae</taxon>
        <taxon>Chlamydomonas</taxon>
    </lineage>
</organism>
<dbReference type="OrthoDB" id="546256at2759"/>
<sequence>MVLVLALHKIEVENAMVPLSMIVLTDYIKRRSLPPDLKCRMVLPSGSVSISLWDTSSLVSLQEWLDITLAASEPGLVSTCHEVQEDFSYGIAFDLAQKRATDKMAASSRSALSSISKSASVASGNMWKQLEAFDKRTHLLTATEEAFVNIRTKTVQAVDKEKVAVAMTSISDSIASANSALSWFGSKVKESLTAGGSLTQQHNIINGDATSYKSYQVQTAIPEGHGPSNSVSRNIPLAAVVEENGDGLMSGQGADGDSHRDQGSEDRLLSSSSGSRTELKDPKLPASTLASDLLQPSFILSEDLQEIPTGGAGFRLETDGPSVQ</sequence>
<evidence type="ECO:0000256" key="1">
    <source>
        <dbReference type="SAM" id="MobiDB-lite"/>
    </source>
</evidence>
<feature type="compositionally biased region" description="Basic and acidic residues" evidence="1">
    <location>
        <begin position="256"/>
        <end position="268"/>
    </location>
</feature>
<dbReference type="AlphaFoldDB" id="A0A250WZL7"/>
<dbReference type="Proteomes" id="UP000232323">
    <property type="component" value="Unassembled WGS sequence"/>
</dbReference>
<feature type="region of interest" description="Disordered" evidence="1">
    <location>
        <begin position="304"/>
        <end position="324"/>
    </location>
</feature>
<comment type="caution">
    <text evidence="2">The sequence shown here is derived from an EMBL/GenBank/DDBJ whole genome shotgun (WGS) entry which is preliminary data.</text>
</comment>